<reference evidence="5" key="1">
    <citation type="journal article" date="2021" name="Nat. Commun.">
        <title>Genetic determinants of endophytism in the Arabidopsis root mycobiome.</title>
        <authorList>
            <person name="Mesny F."/>
            <person name="Miyauchi S."/>
            <person name="Thiergart T."/>
            <person name="Pickel B."/>
            <person name="Atanasova L."/>
            <person name="Karlsson M."/>
            <person name="Huettel B."/>
            <person name="Barry K.W."/>
            <person name="Haridas S."/>
            <person name="Chen C."/>
            <person name="Bauer D."/>
            <person name="Andreopoulos W."/>
            <person name="Pangilinan J."/>
            <person name="LaButti K."/>
            <person name="Riley R."/>
            <person name="Lipzen A."/>
            <person name="Clum A."/>
            <person name="Drula E."/>
            <person name="Henrissat B."/>
            <person name="Kohler A."/>
            <person name="Grigoriev I.V."/>
            <person name="Martin F.M."/>
            <person name="Hacquard S."/>
        </authorList>
    </citation>
    <scope>NUCLEOTIDE SEQUENCE</scope>
    <source>
        <strain evidence="5">MPI-CAGE-CH-0235</strain>
    </source>
</reference>
<dbReference type="GO" id="GO:0016787">
    <property type="term" value="F:hydrolase activity"/>
    <property type="evidence" value="ECO:0007669"/>
    <property type="project" value="UniProtKB-KW"/>
</dbReference>
<dbReference type="AlphaFoldDB" id="A0A8K0STE7"/>
<evidence type="ECO:0000313" key="5">
    <source>
        <dbReference type="EMBL" id="KAH7322583.1"/>
    </source>
</evidence>
<dbReference type="InterPro" id="IPR002018">
    <property type="entry name" value="CarbesteraseB"/>
</dbReference>
<dbReference type="InterPro" id="IPR029058">
    <property type="entry name" value="AB_hydrolase_fold"/>
</dbReference>
<dbReference type="Proteomes" id="UP000813444">
    <property type="component" value="Unassembled WGS sequence"/>
</dbReference>
<keyword evidence="6" id="KW-1185">Reference proteome</keyword>
<proteinExistence type="inferred from homology"/>
<dbReference type="InterPro" id="IPR019826">
    <property type="entry name" value="Carboxylesterase_B_AS"/>
</dbReference>
<dbReference type="PANTHER" id="PTHR11559">
    <property type="entry name" value="CARBOXYLESTERASE"/>
    <property type="match status" value="1"/>
</dbReference>
<feature type="chain" id="PRO_5035488373" description="Carboxylic ester hydrolase" evidence="3">
    <location>
        <begin position="22"/>
        <end position="585"/>
    </location>
</feature>
<dbReference type="Gene3D" id="3.40.50.1820">
    <property type="entry name" value="alpha/beta hydrolase"/>
    <property type="match status" value="1"/>
</dbReference>
<protein>
    <recommendedName>
        <fullName evidence="3">Carboxylic ester hydrolase</fullName>
        <ecNumber evidence="3">3.1.1.-</ecNumber>
    </recommendedName>
</protein>
<dbReference type="SUPFAM" id="SSF53474">
    <property type="entry name" value="alpha/beta-Hydrolases"/>
    <property type="match status" value="1"/>
</dbReference>
<organism evidence="5 6">
    <name type="scientific">Stachybotrys elegans</name>
    <dbReference type="NCBI Taxonomy" id="80388"/>
    <lineage>
        <taxon>Eukaryota</taxon>
        <taxon>Fungi</taxon>
        <taxon>Dikarya</taxon>
        <taxon>Ascomycota</taxon>
        <taxon>Pezizomycotina</taxon>
        <taxon>Sordariomycetes</taxon>
        <taxon>Hypocreomycetidae</taxon>
        <taxon>Hypocreales</taxon>
        <taxon>Stachybotryaceae</taxon>
        <taxon>Stachybotrys</taxon>
    </lineage>
</organism>
<comment type="similarity">
    <text evidence="1 3">Belongs to the type-B carboxylesterase/lipase family.</text>
</comment>
<dbReference type="PROSITE" id="PS00941">
    <property type="entry name" value="CARBOXYLESTERASE_B_2"/>
    <property type="match status" value="1"/>
</dbReference>
<name>A0A8K0STE7_9HYPO</name>
<evidence type="ECO:0000256" key="3">
    <source>
        <dbReference type="RuleBase" id="RU361235"/>
    </source>
</evidence>
<keyword evidence="3" id="KW-0732">Signal</keyword>
<dbReference type="PROSITE" id="PS00122">
    <property type="entry name" value="CARBOXYLESTERASE_B_1"/>
    <property type="match status" value="1"/>
</dbReference>
<comment type="caution">
    <text evidence="5">The sequence shown here is derived from an EMBL/GenBank/DDBJ whole genome shotgun (WGS) entry which is preliminary data.</text>
</comment>
<dbReference type="OrthoDB" id="408631at2759"/>
<dbReference type="InterPro" id="IPR019819">
    <property type="entry name" value="Carboxylesterase_B_CS"/>
</dbReference>
<dbReference type="EC" id="3.1.1.-" evidence="3"/>
<evidence type="ECO:0000256" key="2">
    <source>
        <dbReference type="ARBA" id="ARBA00022801"/>
    </source>
</evidence>
<sequence length="585" mass="63428">MVPWCPRLLASGLWLASLTSALTCRDKAPAVTVKNGTYSGVYSREYQQDFFLGVPYAQTPARFTLAQSLNETWDGAREATAYPKHCVGYGGDMIGYESSEDCLYLNVVRPAGIEPDADLPVAVWIHGGGLYMGGSADRRYNLSFTVQNSVELGTPVIGVSLNYRLTAFGFLTGQEVRDAGITNNGFRDQHLALHWIKENIKAFGGSPDKITIFGESSGAESVSAQTLAYNGRDDGLFRAAIGQSGFGGVLHRFPGGHNNTEMQQETYDRLVQATGCASGDAASSLECLRALPFEEINAALNGTEQYTWPPILDGDFIADYPSRQLADGRFPKIPILIGCNADEGVDFGTGRGPRSSGGRIQSDSDFAESVKSFLGPDQTSGKTADELADEVSYVYPNIQAVGVPSLSTWPAIVAGDQIATLFGVQWRRGAALWGDLMFHFIRRRANQAWDKAGIPSYSYYFDVNVNGVPEYRGSTHFQEVAFVFNNLNGDGYAENPFANRPESFKDLAKVMNTAWINFFVHQDPNGPSGLAVRGGEGWPVYNTTTGGGVGQEVAFVPEGAFVQMDSWRAAGLNWLKENSLSVLGN</sequence>
<feature type="domain" description="Carboxylesterase type B" evidence="4">
    <location>
        <begin position="28"/>
        <end position="544"/>
    </location>
</feature>
<dbReference type="Pfam" id="PF00135">
    <property type="entry name" value="COesterase"/>
    <property type="match status" value="1"/>
</dbReference>
<evidence type="ECO:0000256" key="1">
    <source>
        <dbReference type="ARBA" id="ARBA00005964"/>
    </source>
</evidence>
<keyword evidence="2 3" id="KW-0378">Hydrolase</keyword>
<gene>
    <name evidence="5" type="ORF">B0I35DRAFT_467775</name>
</gene>
<dbReference type="InterPro" id="IPR050309">
    <property type="entry name" value="Type-B_Carboxylest/Lipase"/>
</dbReference>
<feature type="signal peptide" evidence="3">
    <location>
        <begin position="1"/>
        <end position="21"/>
    </location>
</feature>
<evidence type="ECO:0000259" key="4">
    <source>
        <dbReference type="Pfam" id="PF00135"/>
    </source>
</evidence>
<accession>A0A8K0STE7</accession>
<dbReference type="EMBL" id="JAGPNK010000004">
    <property type="protein sequence ID" value="KAH7322583.1"/>
    <property type="molecule type" value="Genomic_DNA"/>
</dbReference>
<evidence type="ECO:0000313" key="6">
    <source>
        <dbReference type="Proteomes" id="UP000813444"/>
    </source>
</evidence>